<proteinExistence type="predicted"/>
<comment type="caution">
    <text evidence="1">The sequence shown here is derived from an EMBL/GenBank/DDBJ whole genome shotgun (WGS) entry which is preliminary data.</text>
</comment>
<evidence type="ECO:0000313" key="2">
    <source>
        <dbReference type="Proteomes" id="UP001255185"/>
    </source>
</evidence>
<keyword evidence="2" id="KW-1185">Reference proteome</keyword>
<reference evidence="1 2" key="1">
    <citation type="submission" date="2023-07" db="EMBL/GenBank/DDBJ databases">
        <title>Sorghum-associated microbial communities from plants grown in Nebraska, USA.</title>
        <authorList>
            <person name="Schachtman D."/>
        </authorList>
    </citation>
    <scope>NUCLEOTIDE SEQUENCE [LARGE SCALE GENOMIC DNA]</scope>
    <source>
        <strain evidence="1 2">3773</strain>
    </source>
</reference>
<dbReference type="RefSeq" id="WP_310023618.1">
    <property type="nucleotide sequence ID" value="NZ_JAVDVI010000001.1"/>
</dbReference>
<dbReference type="Proteomes" id="UP001255185">
    <property type="component" value="Unassembled WGS sequence"/>
</dbReference>
<evidence type="ECO:0000313" key="1">
    <source>
        <dbReference type="EMBL" id="MDR6966159.1"/>
    </source>
</evidence>
<protein>
    <submittedName>
        <fullName evidence="1">Uncharacterized protein</fullName>
    </submittedName>
</protein>
<accession>A0ABU1TJP6</accession>
<dbReference type="EMBL" id="JAVDVI010000001">
    <property type="protein sequence ID" value="MDR6966159.1"/>
    <property type="molecule type" value="Genomic_DNA"/>
</dbReference>
<gene>
    <name evidence="1" type="ORF">J2X31_000152</name>
</gene>
<name>A0ABU1TJP6_9FLAO</name>
<organism evidence="1 2">
    <name type="scientific">Flavobacterium arsenatis</name>
    <dbReference type="NCBI Taxonomy" id="1484332"/>
    <lineage>
        <taxon>Bacteria</taxon>
        <taxon>Pseudomonadati</taxon>
        <taxon>Bacteroidota</taxon>
        <taxon>Flavobacteriia</taxon>
        <taxon>Flavobacteriales</taxon>
        <taxon>Flavobacteriaceae</taxon>
        <taxon>Flavobacterium</taxon>
    </lineage>
</organism>
<sequence length="46" mass="5332">MKLKFPTAELAQTEVETPEFEKLFFAGQKRATLEAPFLSLQKKLFE</sequence>